<evidence type="ECO:0000313" key="2">
    <source>
        <dbReference type="EMBL" id="GIY67256.1"/>
    </source>
</evidence>
<dbReference type="AlphaFoldDB" id="A0AAV4VAW2"/>
<comment type="caution">
    <text evidence="2">The sequence shown here is derived from an EMBL/GenBank/DDBJ whole genome shotgun (WGS) entry which is preliminary data.</text>
</comment>
<protein>
    <submittedName>
        <fullName evidence="2">Uncharacterized protein</fullName>
    </submittedName>
</protein>
<feature type="region of interest" description="Disordered" evidence="1">
    <location>
        <begin position="1"/>
        <end position="27"/>
    </location>
</feature>
<feature type="compositionally biased region" description="Basic and acidic residues" evidence="1">
    <location>
        <begin position="1"/>
        <end position="17"/>
    </location>
</feature>
<name>A0AAV4VAW2_9ARAC</name>
<evidence type="ECO:0000313" key="3">
    <source>
        <dbReference type="Proteomes" id="UP001054837"/>
    </source>
</evidence>
<gene>
    <name evidence="2" type="ORF">CDAR_412241</name>
</gene>
<keyword evidence="3" id="KW-1185">Reference proteome</keyword>
<sequence>MRRESDFSKDDIRDRIPDLGIKSPASQTDVGGVIVKNCGRKLAGHENEIPSVVLSLSSESRLAPRTRDADSSD</sequence>
<organism evidence="2 3">
    <name type="scientific">Caerostris darwini</name>
    <dbReference type="NCBI Taxonomy" id="1538125"/>
    <lineage>
        <taxon>Eukaryota</taxon>
        <taxon>Metazoa</taxon>
        <taxon>Ecdysozoa</taxon>
        <taxon>Arthropoda</taxon>
        <taxon>Chelicerata</taxon>
        <taxon>Arachnida</taxon>
        <taxon>Araneae</taxon>
        <taxon>Araneomorphae</taxon>
        <taxon>Entelegynae</taxon>
        <taxon>Araneoidea</taxon>
        <taxon>Araneidae</taxon>
        <taxon>Caerostris</taxon>
    </lineage>
</organism>
<evidence type="ECO:0000256" key="1">
    <source>
        <dbReference type="SAM" id="MobiDB-lite"/>
    </source>
</evidence>
<accession>A0AAV4VAW2</accession>
<dbReference type="EMBL" id="BPLQ01012713">
    <property type="protein sequence ID" value="GIY67256.1"/>
    <property type="molecule type" value="Genomic_DNA"/>
</dbReference>
<dbReference type="Proteomes" id="UP001054837">
    <property type="component" value="Unassembled WGS sequence"/>
</dbReference>
<proteinExistence type="predicted"/>
<reference evidence="2 3" key="1">
    <citation type="submission" date="2021-06" db="EMBL/GenBank/DDBJ databases">
        <title>Caerostris darwini draft genome.</title>
        <authorList>
            <person name="Kono N."/>
            <person name="Arakawa K."/>
        </authorList>
    </citation>
    <scope>NUCLEOTIDE SEQUENCE [LARGE SCALE GENOMIC DNA]</scope>
</reference>